<dbReference type="RefSeq" id="WP_147785783.1">
    <property type="nucleotide sequence ID" value="NZ_SDIK01000086.1"/>
</dbReference>
<sequence>MYKQLTSEQRYTISVLLQKKLSISFIAEKIGVSVSTVSLEIN</sequence>
<reference evidence="3" key="1">
    <citation type="submission" date="2019-05" db="EMBL/GenBank/DDBJ databases">
        <title>Prevotella brunnea sp. nov., isolated from a wound of a patient.</title>
        <authorList>
            <person name="Buhl M."/>
        </authorList>
    </citation>
    <scope>NUCLEOTIDE SEQUENCE [LARGE SCALE GENOMIC DNA]</scope>
    <source>
        <strain evidence="3">A2672</strain>
    </source>
</reference>
<feature type="domain" description="Transposase IS30-like HTH" evidence="1">
    <location>
        <begin position="2"/>
        <end position="41"/>
    </location>
</feature>
<dbReference type="AlphaFoldDB" id="A0A5C8GAN0"/>
<proteinExistence type="predicted"/>
<dbReference type="EMBL" id="SDIK01000086">
    <property type="protein sequence ID" value="TXJ58924.1"/>
    <property type="molecule type" value="Genomic_DNA"/>
</dbReference>
<evidence type="ECO:0000313" key="2">
    <source>
        <dbReference type="EMBL" id="TXJ58924.1"/>
    </source>
</evidence>
<feature type="non-terminal residue" evidence="2">
    <location>
        <position position="42"/>
    </location>
</feature>
<evidence type="ECO:0000259" key="1">
    <source>
        <dbReference type="Pfam" id="PF13936"/>
    </source>
</evidence>
<dbReference type="OrthoDB" id="1083043at2"/>
<name>A0A5C8GAN0_9BACT</name>
<dbReference type="InterPro" id="IPR013324">
    <property type="entry name" value="RNA_pol_sigma_r3/r4-like"/>
</dbReference>
<protein>
    <submittedName>
        <fullName evidence="2">Helix-turn-helix domain-containing protein</fullName>
    </submittedName>
</protein>
<gene>
    <name evidence="2" type="ORF">ETF27_10145</name>
</gene>
<keyword evidence="3" id="KW-1185">Reference proteome</keyword>
<comment type="caution">
    <text evidence="2">The sequence shown here is derived from an EMBL/GenBank/DDBJ whole genome shotgun (WGS) entry which is preliminary data.</text>
</comment>
<dbReference type="Pfam" id="PF13936">
    <property type="entry name" value="HTH_38"/>
    <property type="match status" value="1"/>
</dbReference>
<accession>A0A5C8GAN0</accession>
<organism evidence="2 3">
    <name type="scientific">Prevotella brunnea</name>
    <dbReference type="NCBI Taxonomy" id="2508867"/>
    <lineage>
        <taxon>Bacteria</taxon>
        <taxon>Pseudomonadati</taxon>
        <taxon>Bacteroidota</taxon>
        <taxon>Bacteroidia</taxon>
        <taxon>Bacteroidales</taxon>
        <taxon>Prevotellaceae</taxon>
        <taxon>Prevotella</taxon>
    </lineage>
</organism>
<dbReference type="SUPFAM" id="SSF88659">
    <property type="entry name" value="Sigma3 and sigma4 domains of RNA polymerase sigma factors"/>
    <property type="match status" value="1"/>
</dbReference>
<evidence type="ECO:0000313" key="3">
    <source>
        <dbReference type="Proteomes" id="UP000321612"/>
    </source>
</evidence>
<dbReference type="InterPro" id="IPR025246">
    <property type="entry name" value="IS30-like_HTH"/>
</dbReference>
<dbReference type="Proteomes" id="UP000321612">
    <property type="component" value="Unassembled WGS sequence"/>
</dbReference>